<feature type="compositionally biased region" description="Polar residues" evidence="1">
    <location>
        <begin position="225"/>
        <end position="250"/>
    </location>
</feature>
<evidence type="ECO:0000256" key="1">
    <source>
        <dbReference type="SAM" id="MobiDB-lite"/>
    </source>
</evidence>
<accession>A0ABQ7J2L5</accession>
<proteinExistence type="predicted"/>
<feature type="compositionally biased region" description="Basic and acidic residues" evidence="1">
    <location>
        <begin position="254"/>
        <end position="272"/>
    </location>
</feature>
<sequence length="272" mass="30885">MSSKKRAPGQVRRDNSDHSDYFDGLENGLKCSYSNRFRKPIILKPGIMEQEVKGNEVIQRWGLPTPCKCKARDNTADIIVSAIGFCKPSALVKLLDPNVSQFYWCTSTYNMDFCVRRSWKYLRVTLDKRALSYHIDDDGRWQLLGSERLGIEEICTLEDHYKENWHECHIAKSDRILAGRLGNSLPWHQELLKDFDFECYVTTKDGHWINIGESEAAGGNATVADKNSTPKQVSIQSGSNTEIETVTMNATGAKKADQTDLRETKKRKCAAE</sequence>
<gene>
    <name evidence="2" type="ORF">EAE98_000411</name>
</gene>
<evidence type="ECO:0000313" key="2">
    <source>
        <dbReference type="EMBL" id="KAF7940284.1"/>
    </source>
</evidence>
<dbReference type="RefSeq" id="XP_038815706.1">
    <property type="nucleotide sequence ID" value="XM_038948029.1"/>
</dbReference>
<dbReference type="EMBL" id="RCSX01000001">
    <property type="protein sequence ID" value="KAF7940284.1"/>
    <property type="molecule type" value="Genomic_DNA"/>
</dbReference>
<comment type="caution">
    <text evidence="2">The sequence shown here is derived from an EMBL/GenBank/DDBJ whole genome shotgun (WGS) entry which is preliminary data.</text>
</comment>
<dbReference type="GeneID" id="62227186"/>
<protein>
    <submittedName>
        <fullName evidence="2">Uncharacterized protein</fullName>
    </submittedName>
</protein>
<evidence type="ECO:0000313" key="3">
    <source>
        <dbReference type="Proteomes" id="UP000783213"/>
    </source>
</evidence>
<feature type="region of interest" description="Disordered" evidence="1">
    <location>
        <begin position="219"/>
        <end position="272"/>
    </location>
</feature>
<dbReference type="Proteomes" id="UP000783213">
    <property type="component" value="Unassembled WGS sequence"/>
</dbReference>
<organism evidence="2 3">
    <name type="scientific">Botrytis deweyae</name>
    <dbReference type="NCBI Taxonomy" id="2478750"/>
    <lineage>
        <taxon>Eukaryota</taxon>
        <taxon>Fungi</taxon>
        <taxon>Dikarya</taxon>
        <taxon>Ascomycota</taxon>
        <taxon>Pezizomycotina</taxon>
        <taxon>Leotiomycetes</taxon>
        <taxon>Helotiales</taxon>
        <taxon>Sclerotiniaceae</taxon>
        <taxon>Botrytis</taxon>
    </lineage>
</organism>
<name>A0ABQ7J2L5_9HELO</name>
<reference evidence="2 3" key="1">
    <citation type="journal article" date="2020" name="Genome Biol. Evol.">
        <title>Comparative genomics of Sclerotiniaceae.</title>
        <authorList>
            <person name="Valero Jimenez C.A."/>
            <person name="Steentjes M."/>
            <person name="Scholten O.E."/>
            <person name="Van Kan J.A.L."/>
        </authorList>
    </citation>
    <scope>NUCLEOTIDE SEQUENCE [LARGE SCALE GENOMIC DNA]</scope>
    <source>
        <strain evidence="2 3">B1</strain>
    </source>
</reference>
<keyword evidence="3" id="KW-1185">Reference proteome</keyword>